<dbReference type="Gene3D" id="3.90.226.10">
    <property type="entry name" value="2-enoyl-CoA Hydratase, Chain A, domain 1"/>
    <property type="match status" value="1"/>
</dbReference>
<name>A0ABQ1JQ16_9GAMM</name>
<organism evidence="1 2">
    <name type="scientific">Shewanella inventionis</name>
    <dbReference type="NCBI Taxonomy" id="1738770"/>
    <lineage>
        <taxon>Bacteria</taxon>
        <taxon>Pseudomonadati</taxon>
        <taxon>Pseudomonadota</taxon>
        <taxon>Gammaproteobacteria</taxon>
        <taxon>Alteromonadales</taxon>
        <taxon>Shewanellaceae</taxon>
        <taxon>Shewanella</taxon>
    </lineage>
</organism>
<sequence>MKHLVLVFSFLVVGCTSLKDASESRHNPEVFVGIEDGNLIYQGEITETSNNVIFSLFRAAEFKPNRLIISSQGGEIGAGMNLGQWVRDNNLDVEVTRVCASSCANYVLPAANTKYLRKDSILIWHGSAWQSNWHVDQEHREAFNTYITLMRKKETDFYADIAVDNLLATYGQSKFNFLDSTLGFFGKGTVGFDYSKADMKKFGLVNIVLLDGEWDWRKYRPDRSNLVKRIRVDDDFEFKLRRFEI</sequence>
<accession>A0ABQ1JQ16</accession>
<dbReference type="RefSeq" id="WP_165872441.1">
    <property type="nucleotide sequence ID" value="NZ_BMII01000036.1"/>
</dbReference>
<evidence type="ECO:0008006" key="3">
    <source>
        <dbReference type="Google" id="ProtNLM"/>
    </source>
</evidence>
<gene>
    <name evidence="1" type="ORF">GCM10011607_35490</name>
</gene>
<dbReference type="Proteomes" id="UP000617555">
    <property type="component" value="Unassembled WGS sequence"/>
</dbReference>
<dbReference type="EMBL" id="BMII01000036">
    <property type="protein sequence ID" value="GGB71902.1"/>
    <property type="molecule type" value="Genomic_DNA"/>
</dbReference>
<evidence type="ECO:0000313" key="1">
    <source>
        <dbReference type="EMBL" id="GGB71902.1"/>
    </source>
</evidence>
<dbReference type="PROSITE" id="PS51257">
    <property type="entry name" value="PROKAR_LIPOPROTEIN"/>
    <property type="match status" value="1"/>
</dbReference>
<dbReference type="InterPro" id="IPR029045">
    <property type="entry name" value="ClpP/crotonase-like_dom_sf"/>
</dbReference>
<keyword evidence="2" id="KW-1185">Reference proteome</keyword>
<reference evidence="2" key="1">
    <citation type="journal article" date="2019" name="Int. J. Syst. Evol. Microbiol.">
        <title>The Global Catalogue of Microorganisms (GCM) 10K type strain sequencing project: providing services to taxonomists for standard genome sequencing and annotation.</title>
        <authorList>
            <consortium name="The Broad Institute Genomics Platform"/>
            <consortium name="The Broad Institute Genome Sequencing Center for Infectious Disease"/>
            <person name="Wu L."/>
            <person name="Ma J."/>
        </authorList>
    </citation>
    <scope>NUCLEOTIDE SEQUENCE [LARGE SCALE GENOMIC DNA]</scope>
    <source>
        <strain evidence="2">CGMCC 1.15339</strain>
    </source>
</reference>
<proteinExistence type="predicted"/>
<comment type="caution">
    <text evidence="1">The sequence shown here is derived from an EMBL/GenBank/DDBJ whole genome shotgun (WGS) entry which is preliminary data.</text>
</comment>
<protein>
    <recommendedName>
        <fullName evidence="3">Alpha/beta hydrolase</fullName>
    </recommendedName>
</protein>
<dbReference type="SUPFAM" id="SSF52096">
    <property type="entry name" value="ClpP/crotonase"/>
    <property type="match status" value="1"/>
</dbReference>
<evidence type="ECO:0000313" key="2">
    <source>
        <dbReference type="Proteomes" id="UP000617555"/>
    </source>
</evidence>